<evidence type="ECO:0000313" key="1">
    <source>
        <dbReference type="EMBL" id="CAD2166504.1"/>
    </source>
</evidence>
<dbReference type="Proteomes" id="UP000580250">
    <property type="component" value="Unassembled WGS sequence"/>
</dbReference>
<accession>A0A6V7UVV0</accession>
<sequence>MAGEADPSKGKVVQSAGELFKVREELFKVRGSCPVNGGIGPTTGEVPVIETTYNIFGTTSPAIIIKIFAAVNWARGKLGSR</sequence>
<reference evidence="1 2" key="1">
    <citation type="submission" date="2020-08" db="EMBL/GenBank/DDBJ databases">
        <authorList>
            <person name="Koutsovoulos G."/>
            <person name="Danchin GJ E."/>
        </authorList>
    </citation>
    <scope>NUCLEOTIDE SEQUENCE [LARGE SCALE GENOMIC DNA]</scope>
</reference>
<proteinExistence type="predicted"/>
<protein>
    <submittedName>
        <fullName evidence="1">Uncharacterized protein</fullName>
    </submittedName>
</protein>
<comment type="caution">
    <text evidence="1">The sequence shown here is derived from an EMBL/GenBank/DDBJ whole genome shotgun (WGS) entry which is preliminary data.</text>
</comment>
<gene>
    <name evidence="1" type="ORF">MENT_LOCUS17879</name>
</gene>
<dbReference type="AlphaFoldDB" id="A0A6V7UVV0"/>
<name>A0A6V7UVV0_MELEN</name>
<dbReference type="EMBL" id="CAJEWN010000118">
    <property type="protein sequence ID" value="CAD2166504.1"/>
    <property type="molecule type" value="Genomic_DNA"/>
</dbReference>
<evidence type="ECO:0000313" key="2">
    <source>
        <dbReference type="Proteomes" id="UP000580250"/>
    </source>
</evidence>
<organism evidence="1 2">
    <name type="scientific">Meloidogyne enterolobii</name>
    <name type="common">Root-knot nematode worm</name>
    <name type="synonym">Meloidogyne mayaguensis</name>
    <dbReference type="NCBI Taxonomy" id="390850"/>
    <lineage>
        <taxon>Eukaryota</taxon>
        <taxon>Metazoa</taxon>
        <taxon>Ecdysozoa</taxon>
        <taxon>Nematoda</taxon>
        <taxon>Chromadorea</taxon>
        <taxon>Rhabditida</taxon>
        <taxon>Tylenchina</taxon>
        <taxon>Tylenchomorpha</taxon>
        <taxon>Tylenchoidea</taxon>
        <taxon>Meloidogynidae</taxon>
        <taxon>Meloidogyninae</taxon>
        <taxon>Meloidogyne</taxon>
    </lineage>
</organism>